<accession>A0A430FQ14</accession>
<sequence length="79" mass="8638">MGVALNGGIPTNDISRSHKPLHGYYGSSASLEKSSKVSLSAVAELNRELTSLNLLSMRSAVLNVLRKCEILIDKRREKL</sequence>
<evidence type="ECO:0000313" key="1">
    <source>
        <dbReference type="EMBL" id="RSX54884.1"/>
    </source>
</evidence>
<gene>
    <name evidence="1" type="ORF">D2E26_0938</name>
</gene>
<dbReference type="Proteomes" id="UP000287609">
    <property type="component" value="Unassembled WGS sequence"/>
</dbReference>
<evidence type="ECO:0000313" key="2">
    <source>
        <dbReference type="Proteomes" id="UP000287609"/>
    </source>
</evidence>
<dbReference type="AlphaFoldDB" id="A0A430FQ14"/>
<protein>
    <submittedName>
        <fullName evidence="1">Uncharacterized protein</fullName>
    </submittedName>
</protein>
<name>A0A430FQ14_9BIFI</name>
<keyword evidence="2" id="KW-1185">Reference proteome</keyword>
<reference evidence="1 2" key="1">
    <citation type="submission" date="2018-09" db="EMBL/GenBank/DDBJ databases">
        <title>Characterization of the phylogenetic diversity of five novel species belonging to the genus Bifidobacterium.</title>
        <authorList>
            <person name="Lugli G.A."/>
            <person name="Duranti S."/>
            <person name="Milani C."/>
        </authorList>
    </citation>
    <scope>NUCLEOTIDE SEQUENCE [LARGE SCALE GENOMIC DNA]</scope>
    <source>
        <strain evidence="1 2">2036B</strain>
    </source>
</reference>
<proteinExistence type="predicted"/>
<dbReference type="EMBL" id="QXGM01000002">
    <property type="protein sequence ID" value="RSX54884.1"/>
    <property type="molecule type" value="Genomic_DNA"/>
</dbReference>
<organism evidence="1 2">
    <name type="scientific">Bifidobacterium dolichotidis</name>
    <dbReference type="NCBI Taxonomy" id="2306976"/>
    <lineage>
        <taxon>Bacteria</taxon>
        <taxon>Bacillati</taxon>
        <taxon>Actinomycetota</taxon>
        <taxon>Actinomycetes</taxon>
        <taxon>Bifidobacteriales</taxon>
        <taxon>Bifidobacteriaceae</taxon>
        <taxon>Bifidobacterium</taxon>
    </lineage>
</organism>
<comment type="caution">
    <text evidence="1">The sequence shown here is derived from an EMBL/GenBank/DDBJ whole genome shotgun (WGS) entry which is preliminary data.</text>
</comment>